<evidence type="ECO:0000313" key="1">
    <source>
        <dbReference type="EMBL" id="PIR94333.1"/>
    </source>
</evidence>
<accession>A0A2H0V5H2</accession>
<dbReference type="EMBL" id="PFAP01000009">
    <property type="protein sequence ID" value="PIR94333.1"/>
    <property type="molecule type" value="Genomic_DNA"/>
</dbReference>
<comment type="caution">
    <text evidence="1">The sequence shown here is derived from an EMBL/GenBank/DDBJ whole genome shotgun (WGS) entry which is preliminary data.</text>
</comment>
<protein>
    <submittedName>
        <fullName evidence="1">Uncharacterized protein</fullName>
    </submittedName>
</protein>
<dbReference type="Proteomes" id="UP000229901">
    <property type="component" value="Unassembled WGS sequence"/>
</dbReference>
<reference evidence="2" key="1">
    <citation type="submission" date="2017-09" db="EMBL/GenBank/DDBJ databases">
        <title>Depth-based differentiation of microbial function through sediment-hosted aquifers and enrichment of novel symbionts in the deep terrestrial subsurface.</title>
        <authorList>
            <person name="Probst A.J."/>
            <person name="Ladd B."/>
            <person name="Jarett J.K."/>
            <person name="Geller-Mcgrath D.E."/>
            <person name="Sieber C.M.K."/>
            <person name="Emerson J.B."/>
            <person name="Anantharaman K."/>
            <person name="Thomas B.C."/>
            <person name="Malmstrom R."/>
            <person name="Stieglmeier M."/>
            <person name="Klingl A."/>
            <person name="Woyke T."/>
            <person name="Ryan C.M."/>
            <person name="Banfield J.F."/>
        </authorList>
    </citation>
    <scope>NUCLEOTIDE SEQUENCE [LARGE SCALE GENOMIC DNA]</scope>
</reference>
<sequence length="83" mass="10246">MFAWLKKIFKLPQKPPHHTPINHTQKKRKQILIAVFRYLRTGFGKTIIIERLKKRFHLTQIEAVHYYEIGYIAYDQRKKRRNR</sequence>
<dbReference type="AlphaFoldDB" id="A0A2H0V5H2"/>
<proteinExistence type="predicted"/>
<evidence type="ECO:0000313" key="2">
    <source>
        <dbReference type="Proteomes" id="UP000229901"/>
    </source>
</evidence>
<name>A0A2H0V5H2_9BACT</name>
<organism evidence="1 2">
    <name type="scientific">Candidatus Falkowbacteria bacterium CG10_big_fil_rev_8_21_14_0_10_39_11</name>
    <dbReference type="NCBI Taxonomy" id="1974565"/>
    <lineage>
        <taxon>Bacteria</taxon>
        <taxon>Candidatus Falkowiibacteriota</taxon>
    </lineage>
</organism>
<gene>
    <name evidence="1" type="ORF">COT97_01800</name>
</gene>